<dbReference type="KEGG" id="cbar:PATL70BA_1694"/>
<protein>
    <recommendedName>
        <fullName evidence="2">DnaB/C C-terminal domain-containing protein</fullName>
    </recommendedName>
</protein>
<keyword evidence="4" id="KW-1185">Reference proteome</keyword>
<feature type="domain" description="DnaB/C C-terminal" evidence="2">
    <location>
        <begin position="148"/>
        <end position="217"/>
    </location>
</feature>
<dbReference type="InterPro" id="IPR017019">
    <property type="entry name" value="DNA_replication_prd_bac"/>
</dbReference>
<dbReference type="EMBL" id="LR130778">
    <property type="protein sequence ID" value="VDN47582.1"/>
    <property type="molecule type" value="Genomic_DNA"/>
</dbReference>
<evidence type="ECO:0000259" key="2">
    <source>
        <dbReference type="Pfam" id="PF07261"/>
    </source>
</evidence>
<accession>A0A3P7RYD2</accession>
<dbReference type="Pfam" id="PF07261">
    <property type="entry name" value="DnaB_2"/>
    <property type="match status" value="2"/>
</dbReference>
<dbReference type="NCBIfam" id="TIGR01446">
    <property type="entry name" value="DnaD_dom"/>
    <property type="match status" value="2"/>
</dbReference>
<dbReference type="InterPro" id="IPR053162">
    <property type="entry name" value="DnaD"/>
</dbReference>
<proteinExistence type="inferred from homology"/>
<dbReference type="RefSeq" id="WP_172596166.1">
    <property type="nucleotide sequence ID" value="NZ_LR130778.1"/>
</dbReference>
<dbReference type="PIRSF" id="PIRSF033722">
    <property type="entry name" value="DnaD_CA_C3587_prd"/>
    <property type="match status" value="1"/>
</dbReference>
<dbReference type="SUPFAM" id="SSF158499">
    <property type="entry name" value="DnaD domain-like"/>
    <property type="match status" value="2"/>
</dbReference>
<reference evidence="3 4" key="1">
    <citation type="submission" date="2018-09" db="EMBL/GenBank/DDBJ databases">
        <authorList>
            <person name="Postec A."/>
        </authorList>
    </citation>
    <scope>NUCLEOTIDE SEQUENCE [LARGE SCALE GENOMIC DNA]</scope>
    <source>
        <strain evidence="3">70B-A</strain>
    </source>
</reference>
<sequence>MSQINLLSQNIHQHTLINNLFIDHYMPKSNGDYVKVYLYLLRLICSNQTAFTTKQIAKQLHLIESDVIRAINYWDELKVIEVQFEDDLITSIGLLSLEKTEDTVISSDKSKKNKANTPKPKLYERPEYTMEEIAAIASQIEFQQLIYITEKYLGKQLTQVDVNILVGFMDWLGLNIEVVEYLIEYCASNEHRHMNYIEKVAMDWSDKGIRTVQQAKDLTENFNKNYYKIFKALGLSGRNPTPAQIKLMEKWLVEYNFAIEVIVIACEKTIEAINKPELKYVDTILTNWQNKGAKSINAVKELDVQFKSGQAEKQATKKEVAPKTSNRFHNHNQRQYDHDLIEKRMRQMIEVETVEKRT</sequence>
<dbReference type="InterPro" id="IPR034829">
    <property type="entry name" value="DnaD-like_sf"/>
</dbReference>
<feature type="domain" description="DnaB/C C-terminal" evidence="2">
    <location>
        <begin position="237"/>
        <end position="301"/>
    </location>
</feature>
<gene>
    <name evidence="3" type="ORF">PATL70BA_1694</name>
</gene>
<dbReference type="Gene3D" id="1.10.10.630">
    <property type="entry name" value="DnaD domain-like"/>
    <property type="match status" value="2"/>
</dbReference>
<dbReference type="PANTHER" id="PTHR37293:SF5">
    <property type="entry name" value="DNA REPLICATION PROTEIN"/>
    <property type="match status" value="1"/>
</dbReference>
<comment type="similarity">
    <text evidence="1">Belongs to the DnaB/DnaD family.</text>
</comment>
<dbReference type="PANTHER" id="PTHR37293">
    <property type="entry name" value="PHAGE REPLICATION PROTEIN-RELATED"/>
    <property type="match status" value="1"/>
</dbReference>
<evidence type="ECO:0000256" key="1">
    <source>
        <dbReference type="ARBA" id="ARBA00093462"/>
    </source>
</evidence>
<name>A0A3P7RYD2_9FIRM</name>
<dbReference type="AlphaFoldDB" id="A0A3P7RYD2"/>
<organism evidence="3 4">
    <name type="scientific">Petrocella atlantisensis</name>
    <dbReference type="NCBI Taxonomy" id="2173034"/>
    <lineage>
        <taxon>Bacteria</taxon>
        <taxon>Bacillati</taxon>
        <taxon>Bacillota</taxon>
        <taxon>Clostridia</taxon>
        <taxon>Lachnospirales</taxon>
        <taxon>Vallitaleaceae</taxon>
        <taxon>Petrocella</taxon>
    </lineage>
</organism>
<dbReference type="InterPro" id="IPR006343">
    <property type="entry name" value="DnaB/C_C"/>
</dbReference>
<dbReference type="Proteomes" id="UP000279029">
    <property type="component" value="Chromosome"/>
</dbReference>
<evidence type="ECO:0000313" key="4">
    <source>
        <dbReference type="Proteomes" id="UP000279029"/>
    </source>
</evidence>
<evidence type="ECO:0000313" key="3">
    <source>
        <dbReference type="EMBL" id="VDN47582.1"/>
    </source>
</evidence>